<evidence type="ECO:0000256" key="2">
    <source>
        <dbReference type="ARBA" id="ARBA00023136"/>
    </source>
</evidence>
<gene>
    <name evidence="5" type="ORF">LEA_05247</name>
</gene>
<protein>
    <recommendedName>
        <fullName evidence="4">Outer membrane protein beta-barrel domain-containing protein</fullName>
    </recommendedName>
</protein>
<evidence type="ECO:0000313" key="5">
    <source>
        <dbReference type="EMBL" id="EKC75365.1"/>
    </source>
</evidence>
<feature type="non-terminal residue" evidence="5">
    <location>
        <position position="1"/>
    </location>
</feature>
<evidence type="ECO:0000256" key="1">
    <source>
        <dbReference type="ARBA" id="ARBA00004442"/>
    </source>
</evidence>
<keyword evidence="3" id="KW-0998">Cell outer membrane</keyword>
<organism evidence="5">
    <name type="scientific">human gut metagenome</name>
    <dbReference type="NCBI Taxonomy" id="408170"/>
    <lineage>
        <taxon>unclassified sequences</taxon>
        <taxon>metagenomes</taxon>
        <taxon>organismal metagenomes</taxon>
    </lineage>
</organism>
<evidence type="ECO:0000259" key="4">
    <source>
        <dbReference type="Pfam" id="PF14905"/>
    </source>
</evidence>
<reference evidence="5" key="1">
    <citation type="journal article" date="2013" name="Environ. Microbiol.">
        <title>Microbiota from the distal guts of lean and obese adolescents exhibit partial functional redundancy besides clear differences in community structure.</title>
        <authorList>
            <person name="Ferrer M."/>
            <person name="Ruiz A."/>
            <person name="Lanza F."/>
            <person name="Haange S.B."/>
            <person name="Oberbach A."/>
            <person name="Till H."/>
            <person name="Bargiela R."/>
            <person name="Campoy C."/>
            <person name="Segura M.T."/>
            <person name="Richter M."/>
            <person name="von Bergen M."/>
            <person name="Seifert J."/>
            <person name="Suarez A."/>
        </authorList>
    </citation>
    <scope>NUCLEOTIDE SEQUENCE</scope>
</reference>
<keyword evidence="2" id="KW-0472">Membrane</keyword>
<feature type="non-terminal residue" evidence="5">
    <location>
        <position position="399"/>
    </location>
</feature>
<dbReference type="Pfam" id="PF14905">
    <property type="entry name" value="OMP_b-brl_3"/>
    <property type="match status" value="1"/>
</dbReference>
<evidence type="ECO:0000256" key="3">
    <source>
        <dbReference type="ARBA" id="ARBA00023237"/>
    </source>
</evidence>
<name>K1UAV4_9ZZZZ</name>
<dbReference type="EMBL" id="AJWY01003431">
    <property type="protein sequence ID" value="EKC75365.1"/>
    <property type="molecule type" value="Genomic_DNA"/>
</dbReference>
<dbReference type="Gene3D" id="2.40.170.20">
    <property type="entry name" value="TonB-dependent receptor, beta-barrel domain"/>
    <property type="match status" value="1"/>
</dbReference>
<accession>K1UAV4</accession>
<comment type="caution">
    <text evidence="5">The sequence shown here is derived from an EMBL/GenBank/DDBJ whole genome shotgun (WGS) entry which is preliminary data.</text>
</comment>
<dbReference type="InterPro" id="IPR036942">
    <property type="entry name" value="Beta-barrel_TonB_sf"/>
</dbReference>
<sequence>FAYTSQLNNTRGTSEDDGDFTSLLRIHAKSQFHNFRLDYSTPFGFSAGAEYTYYNSPDEQWLKSSLYDEIYDITSQQRIDKWHAYLKQEHDFGKDWGLNYGINYTTSRDKSSQENNNKSSDGNTIQNEDQMSFYVGASKSFGQKLTMEASLMEEYYHTPIWNEWNLFPTLSITYLPKAGHVIQFDLDCDRDYPTYWSVKNFTTYNVGGYGKIVGNPTLKPSRDLSLSLTYILHSRYVASLFFNNSKDEFRQLPYQSDEKKEMEYKHVNFDHVNQVGLMLTAPINIGNWWQNRLTFTGVYQNDKNSHFYDLPFDRSKWFCQAQWNGTFLFGKHVLLNLDASVHTNAIQGIIDIPASGYLNAALTWKPLKDDKFQLKAYCNDIFETGDNHLHDTYRGQHVI</sequence>
<feature type="domain" description="Outer membrane protein beta-barrel" evidence="4">
    <location>
        <begin position="45"/>
        <end position="393"/>
    </location>
</feature>
<dbReference type="GO" id="GO:0009279">
    <property type="term" value="C:cell outer membrane"/>
    <property type="evidence" value="ECO:0007669"/>
    <property type="project" value="UniProtKB-SubCell"/>
</dbReference>
<dbReference type="AlphaFoldDB" id="K1UAV4"/>
<comment type="subcellular location">
    <subcellularLocation>
        <location evidence="1">Cell outer membrane</location>
    </subcellularLocation>
</comment>
<dbReference type="InterPro" id="IPR041700">
    <property type="entry name" value="OMP_b-brl_3"/>
</dbReference>
<proteinExistence type="predicted"/>
<dbReference type="SUPFAM" id="SSF56935">
    <property type="entry name" value="Porins"/>
    <property type="match status" value="1"/>
</dbReference>